<gene>
    <name evidence="1" type="ORF">SAMN05421850_102181</name>
</gene>
<proteinExistence type="predicted"/>
<accession>A0A1G8JL52</accession>
<dbReference type="EMBL" id="FNEB01000002">
    <property type="protein sequence ID" value="SDI31801.1"/>
    <property type="molecule type" value="Genomic_DNA"/>
</dbReference>
<name>A0A1G8JL52_9RHOB</name>
<evidence type="ECO:0000313" key="2">
    <source>
        <dbReference type="Proteomes" id="UP000199340"/>
    </source>
</evidence>
<reference evidence="1 2" key="1">
    <citation type="submission" date="2016-10" db="EMBL/GenBank/DDBJ databases">
        <authorList>
            <person name="de Groot N.N."/>
        </authorList>
    </citation>
    <scope>NUCLEOTIDE SEQUENCE [LARGE SCALE GENOMIC DNA]</scope>
    <source>
        <strain evidence="1 2">DSM 28010</strain>
    </source>
</reference>
<evidence type="ECO:0000313" key="1">
    <source>
        <dbReference type="EMBL" id="SDI31801.1"/>
    </source>
</evidence>
<dbReference type="RefSeq" id="WP_090027406.1">
    <property type="nucleotide sequence ID" value="NZ_FNEB01000002.1"/>
</dbReference>
<dbReference type="Proteomes" id="UP000199340">
    <property type="component" value="Unassembled WGS sequence"/>
</dbReference>
<dbReference type="OrthoDB" id="8068570at2"/>
<keyword evidence="2" id="KW-1185">Reference proteome</keyword>
<dbReference type="AlphaFoldDB" id="A0A1G8JL52"/>
<protein>
    <recommendedName>
        <fullName evidence="3">N-acetyltransferase domain-containing protein</fullName>
    </recommendedName>
</protein>
<sequence>MSIHDIYDGAQLIAASMDILTRHKISITVGEDFEEYRETLAEWRPDQPLGAPFDPNLQTMTASNSFWIVGRDPMGKVVHTQAMRMFELGDVALSDHMREHFIEYPPSSLDIDFERSRYRAGPGARQIRGRVCYHGEVWLDGSTGQYRGSGVSSVLGRFAFMTAMLRWSPDWVFGFMPKGVAWKGFAERQGYMHAEPGVLRWYRRDSDLPLEGFMVYMARDDIRYLMSMPLHELVA</sequence>
<evidence type="ECO:0008006" key="3">
    <source>
        <dbReference type="Google" id="ProtNLM"/>
    </source>
</evidence>
<organism evidence="1 2">
    <name type="scientific">Lutimaribacter saemankumensis</name>
    <dbReference type="NCBI Taxonomy" id="490829"/>
    <lineage>
        <taxon>Bacteria</taxon>
        <taxon>Pseudomonadati</taxon>
        <taxon>Pseudomonadota</taxon>
        <taxon>Alphaproteobacteria</taxon>
        <taxon>Rhodobacterales</taxon>
        <taxon>Roseobacteraceae</taxon>
        <taxon>Lutimaribacter</taxon>
    </lineage>
</organism>